<protein>
    <recommendedName>
        <fullName evidence="4">O-antigen polymerase</fullName>
    </recommendedName>
</protein>
<comment type="caution">
    <text evidence="2">The sequence shown here is derived from an EMBL/GenBank/DDBJ whole genome shotgun (WGS) entry which is preliminary data.</text>
</comment>
<feature type="transmembrane region" description="Helical" evidence="1">
    <location>
        <begin position="182"/>
        <end position="200"/>
    </location>
</feature>
<dbReference type="Proteomes" id="UP000075763">
    <property type="component" value="Unassembled WGS sequence"/>
</dbReference>
<name>A0ABD4ENK1_9GAMM</name>
<keyword evidence="1" id="KW-0472">Membrane</keyword>
<feature type="transmembrane region" description="Helical" evidence="1">
    <location>
        <begin position="12"/>
        <end position="28"/>
    </location>
</feature>
<feature type="transmembrane region" description="Helical" evidence="1">
    <location>
        <begin position="130"/>
        <end position="150"/>
    </location>
</feature>
<sequence length="208" mass="23637">MIILLLLTKSKTSIFLVLFYFTMSNIHFKYVKASLLIILASCVSMFLLLPLLSYLLNDYYHVGKLVDANFMTGRGFIWNILYYDLEYFDKLLSGYGYGSYFGVPQIPYFFDVDNSFIQYINSAHNGFIELYLQFGALITIAIIAIFAMCMKGLNSSHLLAGLSVIVLHNITEASFYKDSTSIWVLYLLIFSISIFSKKLSINSGKLGT</sequence>
<keyword evidence="1" id="KW-0812">Transmembrane</keyword>
<dbReference type="EMBL" id="LVCN01000032">
    <property type="protein sequence ID" value="KYL33914.1"/>
    <property type="molecule type" value="Genomic_DNA"/>
</dbReference>
<dbReference type="AlphaFoldDB" id="A0ABD4ENK1"/>
<organism evidence="2 3">
    <name type="scientific">Pseudoalteromonas tetraodonis</name>
    <dbReference type="NCBI Taxonomy" id="43659"/>
    <lineage>
        <taxon>Bacteria</taxon>
        <taxon>Pseudomonadati</taxon>
        <taxon>Pseudomonadota</taxon>
        <taxon>Gammaproteobacteria</taxon>
        <taxon>Alteromonadales</taxon>
        <taxon>Pseudoalteromonadaceae</taxon>
        <taxon>Pseudoalteromonas</taxon>
    </lineage>
</organism>
<reference evidence="2 3" key="1">
    <citation type="submission" date="2016-03" db="EMBL/GenBank/DDBJ databases">
        <authorList>
            <person name="Zhang H."/>
            <person name="Liu R."/>
            <person name="Wang M."/>
            <person name="Wang H."/>
            <person name="Wang L."/>
            <person name="Song L."/>
        </authorList>
    </citation>
    <scope>NUCLEOTIDE SEQUENCE [LARGE SCALE GENOMIC DNA]</scope>
    <source>
        <strain evidence="2 3">DSM 16099</strain>
    </source>
</reference>
<evidence type="ECO:0000313" key="2">
    <source>
        <dbReference type="EMBL" id="KYL33914.1"/>
    </source>
</evidence>
<accession>A0ABD4ENK1</accession>
<proteinExistence type="predicted"/>
<keyword evidence="1" id="KW-1133">Transmembrane helix</keyword>
<feature type="transmembrane region" description="Helical" evidence="1">
    <location>
        <begin position="35"/>
        <end position="56"/>
    </location>
</feature>
<evidence type="ECO:0000313" key="3">
    <source>
        <dbReference type="Proteomes" id="UP000075763"/>
    </source>
</evidence>
<evidence type="ECO:0008006" key="4">
    <source>
        <dbReference type="Google" id="ProtNLM"/>
    </source>
</evidence>
<gene>
    <name evidence="2" type="ORF">A2I96_15965</name>
</gene>
<evidence type="ECO:0000256" key="1">
    <source>
        <dbReference type="SAM" id="Phobius"/>
    </source>
</evidence>